<evidence type="ECO:0000313" key="1">
    <source>
        <dbReference type="EMBL" id="KZC09773.1"/>
    </source>
</evidence>
<dbReference type="AlphaFoldDB" id="A0A154PD61"/>
<reference evidence="1 2" key="1">
    <citation type="submission" date="2015-07" db="EMBL/GenBank/DDBJ databases">
        <title>The genome of Dufourea novaeangliae.</title>
        <authorList>
            <person name="Pan H."/>
            <person name="Kapheim K."/>
        </authorList>
    </citation>
    <scope>NUCLEOTIDE SEQUENCE [LARGE SCALE GENOMIC DNA]</scope>
    <source>
        <strain evidence="1">0120121106</strain>
        <tissue evidence="1">Whole body</tissue>
    </source>
</reference>
<dbReference type="Proteomes" id="UP000076502">
    <property type="component" value="Unassembled WGS sequence"/>
</dbReference>
<proteinExistence type="predicted"/>
<evidence type="ECO:0000313" key="2">
    <source>
        <dbReference type="Proteomes" id="UP000076502"/>
    </source>
</evidence>
<name>A0A154PD61_DUFNO</name>
<sequence>MIVKQSNLNPPFEHSLFRAFLLPIETNCEAISVVTFLRFSSLRVTTVYYLLRTRTDIGTVIWAHRSGLD</sequence>
<protein>
    <submittedName>
        <fullName evidence="1">Uncharacterized protein</fullName>
    </submittedName>
</protein>
<gene>
    <name evidence="1" type="ORF">WN55_01304</name>
</gene>
<organism evidence="1 2">
    <name type="scientific">Dufourea novaeangliae</name>
    <name type="common">Sweat bee</name>
    <dbReference type="NCBI Taxonomy" id="178035"/>
    <lineage>
        <taxon>Eukaryota</taxon>
        <taxon>Metazoa</taxon>
        <taxon>Ecdysozoa</taxon>
        <taxon>Arthropoda</taxon>
        <taxon>Hexapoda</taxon>
        <taxon>Insecta</taxon>
        <taxon>Pterygota</taxon>
        <taxon>Neoptera</taxon>
        <taxon>Endopterygota</taxon>
        <taxon>Hymenoptera</taxon>
        <taxon>Apocrita</taxon>
        <taxon>Aculeata</taxon>
        <taxon>Apoidea</taxon>
        <taxon>Anthophila</taxon>
        <taxon>Halictidae</taxon>
        <taxon>Rophitinae</taxon>
        <taxon>Dufourea</taxon>
    </lineage>
</organism>
<keyword evidence="2" id="KW-1185">Reference proteome</keyword>
<dbReference type="EMBL" id="KQ434875">
    <property type="protein sequence ID" value="KZC09773.1"/>
    <property type="molecule type" value="Genomic_DNA"/>
</dbReference>
<accession>A0A154PD61</accession>